<accession>A0ABQ9FZX1</accession>
<evidence type="ECO:0000313" key="6">
    <source>
        <dbReference type="Proteomes" id="UP001217089"/>
    </source>
</evidence>
<feature type="compositionally biased region" description="Low complexity" evidence="2">
    <location>
        <begin position="26"/>
        <end position="37"/>
    </location>
</feature>
<proteinExistence type="predicted"/>
<dbReference type="InterPro" id="IPR040626">
    <property type="entry name" value="Pepdidase_M14_N"/>
</dbReference>
<sequence length="566" mass="67359">MLVGLERMNTGGRVVSSAPSRKVDSDTSSSSSSPISEEILRLSEEKSRRIKGSDEASWREEIRKQMEEELNQRVRDALETPPLEKAERQRLQRENNSSPRFDEINAQIVLDLSDKNRDFLTSRRWRAIQAKNRMHKLLRMNYIQQSPNIDFMFRDELSRSNHDEFPGVFGLNNFSEGIRDIRKGLEKYPSLRQIHRHFYTKEGFLTALHSGKFPDGSEFNPGSNGCYVDRFGVIRDSDGPFWPGDIGPLFPTPRFSWFTENLPHEPLFSHLHNQQVSKTFDNQVTPYSTKWRGVLIVFDSERSSRDYSPQPVPEGCCPSLKFESRFESGNLRQARRVGQFEYELVLKTDLYTNRHTQWYYFRVHNAVPGIVYKFRIVNLLKRDSLYNYGMRPLLYSEKDAKSKQIGWIRSGHHISYLIREWIVLLSFIYFYLFIYLFIYLFVYLFFYLFIYLFFLFLFYSRNVMHLHCPLLMRGIAYYELEWQMKFENEGDEFENKDNEFENEDDVYYLAHCYPYTFTDLKDDLDTLVNHPDKRKWINREVLCETRAGNSCFLLTIHLRMSKKKEK</sequence>
<dbReference type="Gene3D" id="2.60.40.3120">
    <property type="match status" value="1"/>
</dbReference>
<keyword evidence="3" id="KW-0812">Transmembrane</keyword>
<keyword evidence="3" id="KW-0472">Membrane</keyword>
<comment type="cofactor">
    <cofactor evidence="1">
        <name>Zn(2+)</name>
        <dbReference type="ChEBI" id="CHEBI:29105"/>
    </cofactor>
</comment>
<feature type="compositionally biased region" description="Basic and acidic residues" evidence="2">
    <location>
        <begin position="38"/>
        <end position="56"/>
    </location>
</feature>
<evidence type="ECO:0000313" key="5">
    <source>
        <dbReference type="EMBL" id="KAJ8321716.1"/>
    </source>
</evidence>
<reference evidence="5 6" key="1">
    <citation type="submission" date="2022-12" db="EMBL/GenBank/DDBJ databases">
        <title>Chromosome-level genome of Tegillarca granosa.</title>
        <authorList>
            <person name="Kim J."/>
        </authorList>
    </citation>
    <scope>NUCLEOTIDE SEQUENCE [LARGE SCALE GENOMIC DNA]</scope>
    <source>
        <strain evidence="5">Teg-2019</strain>
        <tissue evidence="5">Adductor muscle</tissue>
    </source>
</reference>
<dbReference type="InterPro" id="IPR050821">
    <property type="entry name" value="Cytosolic_carboxypeptidase"/>
</dbReference>
<feature type="region of interest" description="Disordered" evidence="2">
    <location>
        <begin position="1"/>
        <end position="56"/>
    </location>
</feature>
<evidence type="ECO:0000259" key="4">
    <source>
        <dbReference type="Pfam" id="PF18027"/>
    </source>
</evidence>
<keyword evidence="6" id="KW-1185">Reference proteome</keyword>
<feature type="region of interest" description="Disordered" evidence="2">
    <location>
        <begin position="73"/>
        <end position="98"/>
    </location>
</feature>
<evidence type="ECO:0000256" key="1">
    <source>
        <dbReference type="ARBA" id="ARBA00001947"/>
    </source>
</evidence>
<evidence type="ECO:0000256" key="2">
    <source>
        <dbReference type="SAM" id="MobiDB-lite"/>
    </source>
</evidence>
<feature type="transmembrane region" description="Helical" evidence="3">
    <location>
        <begin position="440"/>
        <end position="459"/>
    </location>
</feature>
<gene>
    <name evidence="5" type="ORF">KUTeg_000187</name>
</gene>
<name>A0ABQ9FZX1_TEGGR</name>
<dbReference type="PANTHER" id="PTHR12756:SF4">
    <property type="entry name" value="PEPTIDASE M14 CARBOXYPEPTIDASE A DOMAIN-CONTAINING PROTEIN"/>
    <property type="match status" value="1"/>
</dbReference>
<keyword evidence="3" id="KW-1133">Transmembrane helix</keyword>
<dbReference type="Proteomes" id="UP001217089">
    <property type="component" value="Unassembled WGS sequence"/>
</dbReference>
<organism evidence="5 6">
    <name type="scientific">Tegillarca granosa</name>
    <name type="common">Malaysian cockle</name>
    <name type="synonym">Anadara granosa</name>
    <dbReference type="NCBI Taxonomy" id="220873"/>
    <lineage>
        <taxon>Eukaryota</taxon>
        <taxon>Metazoa</taxon>
        <taxon>Spiralia</taxon>
        <taxon>Lophotrochozoa</taxon>
        <taxon>Mollusca</taxon>
        <taxon>Bivalvia</taxon>
        <taxon>Autobranchia</taxon>
        <taxon>Pteriomorphia</taxon>
        <taxon>Arcoida</taxon>
        <taxon>Arcoidea</taxon>
        <taxon>Arcidae</taxon>
        <taxon>Tegillarca</taxon>
    </lineage>
</organism>
<feature type="domain" description="Cytosolic carboxypeptidase N-terminal" evidence="4">
    <location>
        <begin position="322"/>
        <end position="391"/>
    </location>
</feature>
<dbReference type="Pfam" id="PF18027">
    <property type="entry name" value="Pepdidase_M14_N"/>
    <property type="match status" value="1"/>
</dbReference>
<dbReference type="PANTHER" id="PTHR12756">
    <property type="entry name" value="CYTOSOLIC CARBOXYPEPTIDASE"/>
    <property type="match status" value="1"/>
</dbReference>
<comment type="caution">
    <text evidence="5">The sequence shown here is derived from an EMBL/GenBank/DDBJ whole genome shotgun (WGS) entry which is preliminary data.</text>
</comment>
<feature type="compositionally biased region" description="Basic and acidic residues" evidence="2">
    <location>
        <begin position="73"/>
        <end position="93"/>
    </location>
</feature>
<evidence type="ECO:0000256" key="3">
    <source>
        <dbReference type="SAM" id="Phobius"/>
    </source>
</evidence>
<dbReference type="EMBL" id="JARBDR010000018">
    <property type="protein sequence ID" value="KAJ8321716.1"/>
    <property type="molecule type" value="Genomic_DNA"/>
</dbReference>
<protein>
    <recommendedName>
        <fullName evidence="4">Cytosolic carboxypeptidase N-terminal domain-containing protein</fullName>
    </recommendedName>
</protein>